<dbReference type="InterPro" id="IPR051046">
    <property type="entry name" value="MurCDEF_CellWall_CoF430Synth"/>
</dbReference>
<dbReference type="Proteomes" id="UP001556653">
    <property type="component" value="Unassembled WGS sequence"/>
</dbReference>
<keyword evidence="6 10" id="KW-0133">Cell shape</keyword>
<proteinExistence type="inferred from homology"/>
<evidence type="ECO:0000256" key="10">
    <source>
        <dbReference type="HAMAP-Rule" id="MF_02019"/>
    </source>
</evidence>
<evidence type="ECO:0000256" key="8">
    <source>
        <dbReference type="ARBA" id="ARBA00023306"/>
    </source>
</evidence>
<feature type="domain" description="Mur ligase C-terminal" evidence="13">
    <location>
        <begin position="311"/>
        <end position="430"/>
    </location>
</feature>
<evidence type="ECO:0000256" key="4">
    <source>
        <dbReference type="ARBA" id="ARBA00022741"/>
    </source>
</evidence>
<comment type="similarity">
    <text evidence="10">Belongs to the MurCDEF family. MurF subfamily.</text>
</comment>
<feature type="domain" description="Mur ligase N-terminal catalytic" evidence="12">
    <location>
        <begin position="24"/>
        <end position="69"/>
    </location>
</feature>
<evidence type="ECO:0000256" key="11">
    <source>
        <dbReference type="RuleBase" id="RU004136"/>
    </source>
</evidence>
<keyword evidence="2 10" id="KW-0436">Ligase</keyword>
<comment type="pathway">
    <text evidence="10 11">Cell wall biogenesis; peptidoglycan biosynthesis.</text>
</comment>
<evidence type="ECO:0000256" key="2">
    <source>
        <dbReference type="ARBA" id="ARBA00022598"/>
    </source>
</evidence>
<evidence type="ECO:0000256" key="9">
    <source>
        <dbReference type="ARBA" id="ARBA00023316"/>
    </source>
</evidence>
<dbReference type="Pfam" id="PF01225">
    <property type="entry name" value="Mur_ligase"/>
    <property type="match status" value="1"/>
</dbReference>
<sequence length="453" mass="47235">MRAVRLKSLAVEFSGTVRGSDVTVTGVALDSRRLQPRDLFVALPGSQADGHEFLEAAAAAGATAAMVTRFVDVALPQWRVADPRRVLIELACRARSESTARMVGVTGSNGKTTVKEMLTAILARMGATRATEGNLNNELGVPLTLCRIEPADRYAVVEMGCGKPGDIGLLASWARPGVGLVTNAGPAHLGSFGTIEAVARCKGELFQALPDSGYAIINADDPHASLWEQKASHCHIERFSLDGNPAEVSGEILPDDRLRIRFADGELVVSVPLPGRHNRLNALAAATAARAAGADFEAIATGLAEVAPVTGRLQGLAGPNGSRIIDDSYNANPASLAAAMETLTAEPGPVWLALGDMAELGDKARPLHAEAGDRARALGVSRVFATGELSAHTVEAFGAGGEWFEDQAALIEALVTDLTPGVRVLVKGSRSAAMDRVVAALLEAAARETSTCC</sequence>
<dbReference type="Gene3D" id="3.90.190.20">
    <property type="entry name" value="Mur ligase, C-terminal domain"/>
    <property type="match status" value="1"/>
</dbReference>
<evidence type="ECO:0000259" key="14">
    <source>
        <dbReference type="Pfam" id="PF08245"/>
    </source>
</evidence>
<organism evidence="15 16">
    <name type="scientific">Spiribacter onubensis</name>
    <dbReference type="NCBI Taxonomy" id="3122420"/>
    <lineage>
        <taxon>Bacteria</taxon>
        <taxon>Pseudomonadati</taxon>
        <taxon>Pseudomonadota</taxon>
        <taxon>Gammaproteobacteria</taxon>
        <taxon>Chromatiales</taxon>
        <taxon>Ectothiorhodospiraceae</taxon>
        <taxon>Spiribacter</taxon>
    </lineage>
</organism>
<gene>
    <name evidence="10 15" type="primary">murF</name>
    <name evidence="15" type="ORF">V6X64_00705</name>
</gene>
<evidence type="ECO:0000256" key="7">
    <source>
        <dbReference type="ARBA" id="ARBA00022984"/>
    </source>
</evidence>
<feature type="domain" description="Mur ligase central" evidence="14">
    <location>
        <begin position="105"/>
        <end position="289"/>
    </location>
</feature>
<keyword evidence="4 10" id="KW-0547">Nucleotide-binding</keyword>
<keyword evidence="8 10" id="KW-0131">Cell cycle</keyword>
<dbReference type="Gene3D" id="3.40.1190.10">
    <property type="entry name" value="Mur-like, catalytic domain"/>
    <property type="match status" value="1"/>
</dbReference>
<comment type="subcellular location">
    <subcellularLocation>
        <location evidence="10 11">Cytoplasm</location>
    </subcellularLocation>
</comment>
<keyword evidence="1 10" id="KW-0963">Cytoplasm</keyword>
<dbReference type="HAMAP" id="MF_02019">
    <property type="entry name" value="MurF"/>
    <property type="match status" value="1"/>
</dbReference>
<dbReference type="InterPro" id="IPR036565">
    <property type="entry name" value="Mur-like_cat_sf"/>
</dbReference>
<dbReference type="EMBL" id="JBAKFJ010000001">
    <property type="protein sequence ID" value="MEX0385513.1"/>
    <property type="molecule type" value="Genomic_DNA"/>
</dbReference>
<evidence type="ECO:0000313" key="15">
    <source>
        <dbReference type="EMBL" id="MEX0385513.1"/>
    </source>
</evidence>
<dbReference type="InterPro" id="IPR000713">
    <property type="entry name" value="Mur_ligase_N"/>
</dbReference>
<accession>A0ABV3S5W3</accession>
<evidence type="ECO:0000256" key="6">
    <source>
        <dbReference type="ARBA" id="ARBA00022960"/>
    </source>
</evidence>
<comment type="function">
    <text evidence="10 11">Involved in cell wall formation. Catalyzes the final step in the synthesis of UDP-N-acetylmuramoyl-pentapeptide, the precursor of murein.</text>
</comment>
<keyword evidence="9 10" id="KW-0961">Cell wall biogenesis/degradation</keyword>
<evidence type="ECO:0000256" key="1">
    <source>
        <dbReference type="ARBA" id="ARBA00022490"/>
    </source>
</evidence>
<dbReference type="SUPFAM" id="SSF53244">
    <property type="entry name" value="MurD-like peptide ligases, peptide-binding domain"/>
    <property type="match status" value="1"/>
</dbReference>
<dbReference type="InterPro" id="IPR036615">
    <property type="entry name" value="Mur_ligase_C_dom_sf"/>
</dbReference>
<dbReference type="InterPro" id="IPR013221">
    <property type="entry name" value="Mur_ligase_cen"/>
</dbReference>
<evidence type="ECO:0000259" key="13">
    <source>
        <dbReference type="Pfam" id="PF02875"/>
    </source>
</evidence>
<reference evidence="15 16" key="1">
    <citation type="submission" date="2024-02" db="EMBL/GenBank/DDBJ databases">
        <title>New especies of Spiribacter isolated from saline water.</title>
        <authorList>
            <person name="Leon M.J."/>
            <person name="De La Haba R."/>
            <person name="Sanchez-Porro C."/>
            <person name="Ventosa A."/>
        </authorList>
    </citation>
    <scope>NUCLEOTIDE SEQUENCE [LARGE SCALE GENOMIC DNA]</scope>
    <source>
        <strain evidence="16">ag22IC4-227</strain>
    </source>
</reference>
<dbReference type="SUPFAM" id="SSF63418">
    <property type="entry name" value="MurE/MurF N-terminal domain"/>
    <property type="match status" value="1"/>
</dbReference>
<evidence type="ECO:0000256" key="5">
    <source>
        <dbReference type="ARBA" id="ARBA00022840"/>
    </source>
</evidence>
<dbReference type="SUPFAM" id="SSF53623">
    <property type="entry name" value="MurD-like peptide ligases, catalytic domain"/>
    <property type="match status" value="1"/>
</dbReference>
<evidence type="ECO:0000313" key="16">
    <source>
        <dbReference type="Proteomes" id="UP001556653"/>
    </source>
</evidence>
<keyword evidence="3 10" id="KW-0132">Cell division</keyword>
<evidence type="ECO:0000256" key="3">
    <source>
        <dbReference type="ARBA" id="ARBA00022618"/>
    </source>
</evidence>
<comment type="catalytic activity">
    <reaction evidence="10 11">
        <text>D-alanyl-D-alanine + UDP-N-acetyl-alpha-D-muramoyl-L-alanyl-gamma-D-glutamyl-meso-2,6-diaminopimelate + ATP = UDP-N-acetyl-alpha-D-muramoyl-L-alanyl-gamma-D-glutamyl-meso-2,6-diaminopimeloyl-D-alanyl-D-alanine + ADP + phosphate + H(+)</text>
        <dbReference type="Rhea" id="RHEA:28374"/>
        <dbReference type="ChEBI" id="CHEBI:15378"/>
        <dbReference type="ChEBI" id="CHEBI:30616"/>
        <dbReference type="ChEBI" id="CHEBI:43474"/>
        <dbReference type="ChEBI" id="CHEBI:57822"/>
        <dbReference type="ChEBI" id="CHEBI:61386"/>
        <dbReference type="ChEBI" id="CHEBI:83905"/>
        <dbReference type="ChEBI" id="CHEBI:456216"/>
        <dbReference type="EC" id="6.3.2.10"/>
    </reaction>
</comment>
<dbReference type="Gene3D" id="3.40.1390.10">
    <property type="entry name" value="MurE/MurF, N-terminal domain"/>
    <property type="match status" value="1"/>
</dbReference>
<keyword evidence="7 10" id="KW-0573">Peptidoglycan synthesis</keyword>
<dbReference type="NCBIfam" id="TIGR01143">
    <property type="entry name" value="murF"/>
    <property type="match status" value="1"/>
</dbReference>
<dbReference type="EC" id="6.3.2.10" evidence="10 11"/>
<dbReference type="GO" id="GO:0016874">
    <property type="term" value="F:ligase activity"/>
    <property type="evidence" value="ECO:0007669"/>
    <property type="project" value="UniProtKB-KW"/>
</dbReference>
<keyword evidence="16" id="KW-1185">Reference proteome</keyword>
<comment type="caution">
    <text evidence="15">The sequence shown here is derived from an EMBL/GenBank/DDBJ whole genome shotgun (WGS) entry which is preliminary data.</text>
</comment>
<dbReference type="InterPro" id="IPR005863">
    <property type="entry name" value="UDP-N-AcMur_synth"/>
</dbReference>
<protein>
    <recommendedName>
        <fullName evidence="10 11">UDP-N-acetylmuramoyl-tripeptide--D-alanyl-D-alanine ligase</fullName>
        <ecNumber evidence="10 11">6.3.2.10</ecNumber>
    </recommendedName>
    <alternativeName>
        <fullName evidence="10">D-alanyl-D-alanine-adding enzyme</fullName>
    </alternativeName>
</protein>
<dbReference type="PANTHER" id="PTHR43024">
    <property type="entry name" value="UDP-N-ACETYLMURAMOYL-TRIPEPTIDE--D-ALANYL-D-ALANINE LIGASE"/>
    <property type="match status" value="1"/>
</dbReference>
<dbReference type="PANTHER" id="PTHR43024:SF1">
    <property type="entry name" value="UDP-N-ACETYLMURAMOYL-TRIPEPTIDE--D-ALANYL-D-ALANINE LIGASE"/>
    <property type="match status" value="1"/>
</dbReference>
<dbReference type="Pfam" id="PF02875">
    <property type="entry name" value="Mur_ligase_C"/>
    <property type="match status" value="1"/>
</dbReference>
<evidence type="ECO:0000259" key="12">
    <source>
        <dbReference type="Pfam" id="PF01225"/>
    </source>
</evidence>
<keyword evidence="5 10" id="KW-0067">ATP-binding</keyword>
<name>A0ABV3S5W3_9GAMM</name>
<dbReference type="InterPro" id="IPR004101">
    <property type="entry name" value="Mur_ligase_C"/>
</dbReference>
<feature type="binding site" evidence="10">
    <location>
        <begin position="107"/>
        <end position="113"/>
    </location>
    <ligand>
        <name>ATP</name>
        <dbReference type="ChEBI" id="CHEBI:30616"/>
    </ligand>
</feature>
<dbReference type="InterPro" id="IPR035911">
    <property type="entry name" value="MurE/MurF_N"/>
</dbReference>
<dbReference type="Pfam" id="PF08245">
    <property type="entry name" value="Mur_ligase_M"/>
    <property type="match status" value="1"/>
</dbReference>
<dbReference type="RefSeq" id="WP_367965998.1">
    <property type="nucleotide sequence ID" value="NZ_JBAKFJ010000001.1"/>
</dbReference>